<reference evidence="3" key="1">
    <citation type="submission" date="2016-10" db="EMBL/GenBank/DDBJ databases">
        <authorList>
            <person name="Varghese N."/>
            <person name="Submissions S."/>
        </authorList>
    </citation>
    <scope>NUCLEOTIDE SEQUENCE [LARGE SCALE GENOMIC DNA]</scope>
    <source>
        <strain evidence="3">CGMCC 1.8946</strain>
    </source>
</reference>
<gene>
    <name evidence="2" type="ORF">SAMN04487970_100810</name>
</gene>
<proteinExistence type="predicted"/>
<sequence length="58" mass="6391">MYRSPKEQSLLMPELQLGSGGLAEAAALQSSGMDDTEIRADYSSSSEQLKRTARKPFR</sequence>
<feature type="region of interest" description="Disordered" evidence="1">
    <location>
        <begin position="26"/>
        <end position="58"/>
    </location>
</feature>
<evidence type="ECO:0000313" key="3">
    <source>
        <dbReference type="Proteomes" id="UP000198601"/>
    </source>
</evidence>
<organism evidence="2 3">
    <name type="scientific">Paenibacillus tianmuensis</name>
    <dbReference type="NCBI Taxonomy" id="624147"/>
    <lineage>
        <taxon>Bacteria</taxon>
        <taxon>Bacillati</taxon>
        <taxon>Bacillota</taxon>
        <taxon>Bacilli</taxon>
        <taxon>Bacillales</taxon>
        <taxon>Paenibacillaceae</taxon>
        <taxon>Paenibacillus</taxon>
    </lineage>
</organism>
<dbReference type="AlphaFoldDB" id="A0A1G4QMC9"/>
<dbReference type="RefSeq" id="WP_167670132.1">
    <property type="nucleotide sequence ID" value="NZ_FMTT01000008.1"/>
</dbReference>
<protein>
    <submittedName>
        <fullName evidence="2">Uncharacterized protein</fullName>
    </submittedName>
</protein>
<accession>A0A1G4QMC9</accession>
<dbReference type="EMBL" id="FMTT01000008">
    <property type="protein sequence ID" value="SCW45770.1"/>
    <property type="molecule type" value="Genomic_DNA"/>
</dbReference>
<keyword evidence="3" id="KW-1185">Reference proteome</keyword>
<name>A0A1G4QMC9_9BACL</name>
<evidence type="ECO:0000256" key="1">
    <source>
        <dbReference type="SAM" id="MobiDB-lite"/>
    </source>
</evidence>
<dbReference type="STRING" id="624147.SAMN04487970_100810"/>
<dbReference type="Proteomes" id="UP000198601">
    <property type="component" value="Unassembled WGS sequence"/>
</dbReference>
<evidence type="ECO:0000313" key="2">
    <source>
        <dbReference type="EMBL" id="SCW45770.1"/>
    </source>
</evidence>